<evidence type="ECO:0000313" key="2">
    <source>
        <dbReference type="Proteomes" id="UP000009096"/>
    </source>
</evidence>
<dbReference type="GeneID" id="30070425"/>
<dbReference type="Proteomes" id="UP000009096">
    <property type="component" value="Chromosome 11"/>
</dbReference>
<dbReference type="AlphaFoldDB" id="W7N5N1"/>
<dbReference type="VEuPathDB" id="FungiDB:FVEG_13036"/>
<organism evidence="1 2">
    <name type="scientific">Gibberella moniliformis (strain M3125 / FGSC 7600)</name>
    <name type="common">Maize ear and stalk rot fungus</name>
    <name type="synonym">Fusarium verticillioides</name>
    <dbReference type="NCBI Taxonomy" id="334819"/>
    <lineage>
        <taxon>Eukaryota</taxon>
        <taxon>Fungi</taxon>
        <taxon>Dikarya</taxon>
        <taxon>Ascomycota</taxon>
        <taxon>Pezizomycotina</taxon>
        <taxon>Sordariomycetes</taxon>
        <taxon>Hypocreomycetidae</taxon>
        <taxon>Hypocreales</taxon>
        <taxon>Nectriaceae</taxon>
        <taxon>Fusarium</taxon>
        <taxon>Fusarium fujikuroi species complex</taxon>
    </lineage>
</organism>
<evidence type="ECO:0000313" key="1">
    <source>
        <dbReference type="EMBL" id="EWG54954.1"/>
    </source>
</evidence>
<protein>
    <submittedName>
        <fullName evidence="1">Uncharacterized protein</fullName>
    </submittedName>
</protein>
<proteinExistence type="predicted"/>
<reference evidence="1 2" key="1">
    <citation type="journal article" date="2010" name="Nature">
        <title>Comparative genomics reveals mobile pathogenicity chromosomes in Fusarium.</title>
        <authorList>
            <person name="Ma L.J."/>
            <person name="van der Does H.C."/>
            <person name="Borkovich K.A."/>
            <person name="Coleman J.J."/>
            <person name="Daboussi M.J."/>
            <person name="Di Pietro A."/>
            <person name="Dufresne M."/>
            <person name="Freitag M."/>
            <person name="Grabherr M."/>
            <person name="Henrissat B."/>
            <person name="Houterman P.M."/>
            <person name="Kang S."/>
            <person name="Shim W.B."/>
            <person name="Woloshuk C."/>
            <person name="Xie X."/>
            <person name="Xu J.R."/>
            <person name="Antoniw J."/>
            <person name="Baker S.E."/>
            <person name="Bluhm B.H."/>
            <person name="Breakspear A."/>
            <person name="Brown D.W."/>
            <person name="Butchko R.A."/>
            <person name="Chapman S."/>
            <person name="Coulson R."/>
            <person name="Coutinho P.M."/>
            <person name="Danchin E.G."/>
            <person name="Diener A."/>
            <person name="Gale L.R."/>
            <person name="Gardiner D.M."/>
            <person name="Goff S."/>
            <person name="Hammond-Kosack K.E."/>
            <person name="Hilburn K."/>
            <person name="Hua-Van A."/>
            <person name="Jonkers W."/>
            <person name="Kazan K."/>
            <person name="Kodira C.D."/>
            <person name="Koehrsen M."/>
            <person name="Kumar L."/>
            <person name="Lee Y.H."/>
            <person name="Li L."/>
            <person name="Manners J.M."/>
            <person name="Miranda-Saavedra D."/>
            <person name="Mukherjee M."/>
            <person name="Park G."/>
            <person name="Park J."/>
            <person name="Park S.Y."/>
            <person name="Proctor R.H."/>
            <person name="Regev A."/>
            <person name="Ruiz-Roldan M.C."/>
            <person name="Sain D."/>
            <person name="Sakthikumar S."/>
            <person name="Sykes S."/>
            <person name="Schwartz D.C."/>
            <person name="Turgeon B.G."/>
            <person name="Wapinski I."/>
            <person name="Yoder O."/>
            <person name="Young S."/>
            <person name="Zeng Q."/>
            <person name="Zhou S."/>
            <person name="Galagan J."/>
            <person name="Cuomo C.A."/>
            <person name="Kistler H.C."/>
            <person name="Rep M."/>
        </authorList>
    </citation>
    <scope>NUCLEOTIDE SEQUENCE [LARGE SCALE GENOMIC DNA]</scope>
    <source>
        <strain evidence="2">M3125 / FGSC 7600</strain>
    </source>
</reference>
<dbReference type="KEGG" id="fvr:FVEG_13036"/>
<gene>
    <name evidence="1" type="ORF">FVEG_13036</name>
</gene>
<accession>W7N5N1</accession>
<dbReference type="EMBL" id="CM000588">
    <property type="protein sequence ID" value="EWG54954.1"/>
    <property type="molecule type" value="Genomic_DNA"/>
</dbReference>
<dbReference type="RefSeq" id="XP_018761145.1">
    <property type="nucleotide sequence ID" value="XM_018902417.1"/>
</dbReference>
<keyword evidence="2" id="KW-1185">Reference proteome</keyword>
<dbReference type="EMBL" id="DS022262">
    <property type="protein sequence ID" value="EWG54954.1"/>
    <property type="molecule type" value="Genomic_DNA"/>
</dbReference>
<sequence>MRLVENSKEAYRNLTVIASDRSSEYNGVVPTPISWATMVAKKTLNLKKGHAKPNPAEIRAETRRLQGLLVSYETLAEASQPST</sequence>
<name>W7N5N1_GIBM7</name>